<comment type="caution">
    <text evidence="1">The sequence shown here is derived from an EMBL/GenBank/DDBJ whole genome shotgun (WGS) entry which is preliminary data.</text>
</comment>
<name>A0A0N8PSD5_9CHLR</name>
<evidence type="ECO:0000313" key="1">
    <source>
        <dbReference type="EMBL" id="KPV52421.1"/>
    </source>
</evidence>
<gene>
    <name evidence="1" type="ORF">SE17_15580</name>
</gene>
<protein>
    <submittedName>
        <fullName evidence="1">Uncharacterized protein</fullName>
    </submittedName>
</protein>
<dbReference type="AlphaFoldDB" id="A0A0N8PSD5"/>
<evidence type="ECO:0000313" key="2">
    <source>
        <dbReference type="Proteomes" id="UP000050509"/>
    </source>
</evidence>
<keyword evidence="2" id="KW-1185">Reference proteome</keyword>
<sequence length="71" mass="8361">MPRSLTIERENLPEVVQGWLRAVNLGEEETVELIFTDREVLLRRPPSPHLREWAKSISDKYDQVFRELTGI</sequence>
<organism evidence="1 2">
    <name type="scientific">Kouleothrix aurantiaca</name>
    <dbReference type="NCBI Taxonomy" id="186479"/>
    <lineage>
        <taxon>Bacteria</taxon>
        <taxon>Bacillati</taxon>
        <taxon>Chloroflexota</taxon>
        <taxon>Chloroflexia</taxon>
        <taxon>Chloroflexales</taxon>
        <taxon>Roseiflexineae</taxon>
        <taxon>Roseiflexaceae</taxon>
        <taxon>Kouleothrix</taxon>
    </lineage>
</organism>
<accession>A0A0N8PSD5</accession>
<dbReference type="Proteomes" id="UP000050509">
    <property type="component" value="Unassembled WGS sequence"/>
</dbReference>
<proteinExistence type="predicted"/>
<dbReference type="EMBL" id="LJCR01000548">
    <property type="protein sequence ID" value="KPV52421.1"/>
    <property type="molecule type" value="Genomic_DNA"/>
</dbReference>
<reference evidence="1 2" key="1">
    <citation type="submission" date="2015-09" db="EMBL/GenBank/DDBJ databases">
        <title>Draft genome sequence of Kouleothrix aurantiaca JCM 19913.</title>
        <authorList>
            <person name="Hemp J."/>
        </authorList>
    </citation>
    <scope>NUCLEOTIDE SEQUENCE [LARGE SCALE GENOMIC DNA]</scope>
    <source>
        <strain evidence="1 2">COM-B</strain>
    </source>
</reference>